<reference evidence="2 3" key="1">
    <citation type="submission" date="2019-03" db="EMBL/GenBank/DDBJ databases">
        <title>Deep-cultivation of Planctomycetes and their phenomic and genomic characterization uncovers novel biology.</title>
        <authorList>
            <person name="Wiegand S."/>
            <person name="Jogler M."/>
            <person name="Boedeker C."/>
            <person name="Pinto D."/>
            <person name="Vollmers J."/>
            <person name="Rivas-Marin E."/>
            <person name="Kohn T."/>
            <person name="Peeters S.H."/>
            <person name="Heuer A."/>
            <person name="Rast P."/>
            <person name="Oberbeckmann S."/>
            <person name="Bunk B."/>
            <person name="Jeske O."/>
            <person name="Meyerdierks A."/>
            <person name="Storesund J.E."/>
            <person name="Kallscheuer N."/>
            <person name="Luecker S."/>
            <person name="Lage O.M."/>
            <person name="Pohl T."/>
            <person name="Merkel B.J."/>
            <person name="Hornburger P."/>
            <person name="Mueller R.-W."/>
            <person name="Bruemmer F."/>
            <person name="Labrenz M."/>
            <person name="Spormann A.M."/>
            <person name="Op den Camp H."/>
            <person name="Overmann J."/>
            <person name="Amann R."/>
            <person name="Jetten M.S.M."/>
            <person name="Mascher T."/>
            <person name="Medema M.H."/>
            <person name="Devos D.P."/>
            <person name="Kaster A.-K."/>
            <person name="Ovreas L."/>
            <person name="Rohde M."/>
            <person name="Galperin M.Y."/>
            <person name="Jogler C."/>
        </authorList>
    </citation>
    <scope>NUCLEOTIDE SEQUENCE [LARGE SCALE GENOMIC DNA]</scope>
    <source>
        <strain evidence="2 3">V144</strain>
    </source>
</reference>
<feature type="chain" id="PRO_5022241551" evidence="1">
    <location>
        <begin position="26"/>
        <end position="222"/>
    </location>
</feature>
<dbReference type="AlphaFoldDB" id="A0A517VVC7"/>
<accession>A0A517VVC7</accession>
<organism evidence="2 3">
    <name type="scientific">Gimesia aquarii</name>
    <dbReference type="NCBI Taxonomy" id="2527964"/>
    <lineage>
        <taxon>Bacteria</taxon>
        <taxon>Pseudomonadati</taxon>
        <taxon>Planctomycetota</taxon>
        <taxon>Planctomycetia</taxon>
        <taxon>Planctomycetales</taxon>
        <taxon>Planctomycetaceae</taxon>
        <taxon>Gimesia</taxon>
    </lineage>
</organism>
<dbReference type="Proteomes" id="UP000318704">
    <property type="component" value="Chromosome"/>
</dbReference>
<dbReference type="RefSeq" id="WP_144985343.1">
    <property type="nucleotide sequence ID" value="NZ_CP037920.1"/>
</dbReference>
<evidence type="ECO:0000313" key="2">
    <source>
        <dbReference type="EMBL" id="QDT96953.1"/>
    </source>
</evidence>
<dbReference type="EMBL" id="CP037920">
    <property type="protein sequence ID" value="QDT96953.1"/>
    <property type="molecule type" value="Genomic_DNA"/>
</dbReference>
<proteinExistence type="predicted"/>
<evidence type="ECO:0000313" key="3">
    <source>
        <dbReference type="Proteomes" id="UP000318704"/>
    </source>
</evidence>
<feature type="signal peptide" evidence="1">
    <location>
        <begin position="1"/>
        <end position="25"/>
    </location>
</feature>
<evidence type="ECO:0000256" key="1">
    <source>
        <dbReference type="SAM" id="SignalP"/>
    </source>
</evidence>
<gene>
    <name evidence="2" type="ORF">V144x_24240</name>
</gene>
<dbReference type="KEGG" id="gaw:V144x_24240"/>
<sequence precursor="true">MKNLLTFSIGVGLILFNCFANDALAANEATKPENVSTETDRAQIWTVQISPAPGLNSYATREINFDSSNDSKLTNAPVNATDLIEIEPRAIPAVAEMPECSQCNHPRHRANNRVAYRNRYSTYHNSFPWFQNYYYGNRYSAPALYMYSDLIRSNWYGSPYFGHSFYYNGYRPSFTFGSLQFRGFGYYDRMYNPRIIPFGYQYAGSPTYYARLALISQYPTLP</sequence>
<name>A0A517VVC7_9PLAN</name>
<keyword evidence="1" id="KW-0732">Signal</keyword>
<protein>
    <submittedName>
        <fullName evidence="2">Uncharacterized protein</fullName>
    </submittedName>
</protein>